<dbReference type="Gene3D" id="2.130.10.10">
    <property type="entry name" value="YVTN repeat-like/Quinoprotein amine dehydrogenase"/>
    <property type="match status" value="2"/>
</dbReference>
<accession>A0A409YBZ7</accession>
<dbReference type="PANTHER" id="PTHR12106">
    <property type="entry name" value="SORTILIN RELATED"/>
    <property type="match status" value="1"/>
</dbReference>
<dbReference type="InterPro" id="IPR006581">
    <property type="entry name" value="VPS10"/>
</dbReference>
<dbReference type="Pfam" id="PF01764">
    <property type="entry name" value="Lipase_3"/>
    <property type="match status" value="1"/>
</dbReference>
<feature type="signal peptide" evidence="17">
    <location>
        <begin position="1"/>
        <end position="25"/>
    </location>
</feature>
<keyword evidence="9" id="KW-0675">Receptor</keyword>
<dbReference type="FunFam" id="3.30.60.270:FF:000005">
    <property type="entry name" value="Sortilin"/>
    <property type="match status" value="1"/>
</dbReference>
<evidence type="ECO:0000256" key="5">
    <source>
        <dbReference type="ARBA" id="ARBA00022737"/>
    </source>
</evidence>
<dbReference type="PANTHER" id="PTHR12106:SF27">
    <property type="entry name" value="SORTILIN-RELATED RECEPTOR"/>
    <property type="match status" value="1"/>
</dbReference>
<evidence type="ECO:0000256" key="3">
    <source>
        <dbReference type="ARBA" id="ARBA00022692"/>
    </source>
</evidence>
<dbReference type="InterPro" id="IPR031778">
    <property type="entry name" value="Sortilin_N"/>
</dbReference>
<keyword evidence="5" id="KW-0677">Repeat</keyword>
<evidence type="ECO:0000256" key="7">
    <source>
        <dbReference type="ARBA" id="ARBA00023034"/>
    </source>
</evidence>
<dbReference type="Gene3D" id="3.30.60.270">
    <property type="match status" value="2"/>
</dbReference>
<dbReference type="Proteomes" id="UP000284842">
    <property type="component" value="Unassembled WGS sequence"/>
</dbReference>
<dbReference type="GO" id="GO:0005829">
    <property type="term" value="C:cytosol"/>
    <property type="evidence" value="ECO:0007669"/>
    <property type="project" value="GOC"/>
</dbReference>
<evidence type="ECO:0000256" key="13">
    <source>
        <dbReference type="ARBA" id="ARBA00031354"/>
    </source>
</evidence>
<dbReference type="GO" id="GO:0005794">
    <property type="term" value="C:Golgi apparatus"/>
    <property type="evidence" value="ECO:0007669"/>
    <property type="project" value="UniProtKB-SubCell"/>
</dbReference>
<evidence type="ECO:0000256" key="8">
    <source>
        <dbReference type="ARBA" id="ARBA00023136"/>
    </source>
</evidence>
<dbReference type="GO" id="GO:0006629">
    <property type="term" value="P:lipid metabolic process"/>
    <property type="evidence" value="ECO:0007669"/>
    <property type="project" value="InterPro"/>
</dbReference>
<feature type="domain" description="VPS10" evidence="18">
    <location>
        <begin position="204"/>
        <end position="845"/>
    </location>
</feature>
<keyword evidence="20" id="KW-1185">Reference proteome</keyword>
<dbReference type="SUPFAM" id="SSF110296">
    <property type="entry name" value="Oligoxyloglucan reducing end-specific cellobiohydrolase"/>
    <property type="match status" value="3"/>
</dbReference>
<dbReference type="Pfam" id="PF15902">
    <property type="entry name" value="Sortilin-Vps10"/>
    <property type="match status" value="2"/>
</dbReference>
<keyword evidence="8 16" id="KW-0472">Membrane</keyword>
<dbReference type="InterPro" id="IPR031777">
    <property type="entry name" value="Sortilin_C"/>
</dbReference>
<dbReference type="InterPro" id="IPR029058">
    <property type="entry name" value="AB_hydrolase_fold"/>
</dbReference>
<evidence type="ECO:0000256" key="12">
    <source>
        <dbReference type="ARBA" id="ARBA00031250"/>
    </source>
</evidence>
<evidence type="ECO:0000256" key="15">
    <source>
        <dbReference type="ARBA" id="ARBA00046293"/>
    </source>
</evidence>
<name>A0A409YBZ7_9AGAR</name>
<dbReference type="GO" id="GO:0016020">
    <property type="term" value="C:membrane"/>
    <property type="evidence" value="ECO:0007669"/>
    <property type="project" value="InterPro"/>
</dbReference>
<evidence type="ECO:0000256" key="14">
    <source>
        <dbReference type="ARBA" id="ARBA00031902"/>
    </source>
</evidence>
<comment type="function">
    <text evidence="11">Functions as a sorting receptor in the Golgi compartment required for the intracellular sorting and delivery of soluble vacuolar proteins, like carboxypeptidase Y (CPY) and proteinase A. Executes multiple rounds of sorting by cycling between the late Golgi and a prevacuolar endosome-like compartment.</text>
</comment>
<feature type="transmembrane region" description="Helical" evidence="16">
    <location>
        <begin position="1507"/>
        <end position="1529"/>
    </location>
</feature>
<keyword evidence="4 17" id="KW-0732">Signal</keyword>
<evidence type="ECO:0000256" key="6">
    <source>
        <dbReference type="ARBA" id="ARBA00022989"/>
    </source>
</evidence>
<evidence type="ECO:0000256" key="16">
    <source>
        <dbReference type="SAM" id="Phobius"/>
    </source>
</evidence>
<reference evidence="19 20" key="1">
    <citation type="journal article" date="2018" name="Evol. Lett.">
        <title>Horizontal gene cluster transfer increased hallucinogenic mushroom diversity.</title>
        <authorList>
            <person name="Reynolds H.T."/>
            <person name="Vijayakumar V."/>
            <person name="Gluck-Thaler E."/>
            <person name="Korotkin H.B."/>
            <person name="Matheny P.B."/>
            <person name="Slot J.C."/>
        </authorList>
    </citation>
    <scope>NUCLEOTIDE SEQUENCE [LARGE SCALE GENOMIC DNA]</scope>
    <source>
        <strain evidence="19 20">2629</strain>
    </source>
</reference>
<evidence type="ECO:0000256" key="17">
    <source>
        <dbReference type="SAM" id="SignalP"/>
    </source>
</evidence>
<evidence type="ECO:0000313" key="19">
    <source>
        <dbReference type="EMBL" id="PPR00528.1"/>
    </source>
</evidence>
<dbReference type="Gene3D" id="3.40.50.1820">
    <property type="entry name" value="alpha/beta hydrolase"/>
    <property type="match status" value="1"/>
</dbReference>
<dbReference type="GO" id="GO:0006896">
    <property type="term" value="P:Golgi to vacuole transport"/>
    <property type="evidence" value="ECO:0007669"/>
    <property type="project" value="TreeGrafter"/>
</dbReference>
<dbReference type="GO" id="GO:0006623">
    <property type="term" value="P:protein targeting to vacuole"/>
    <property type="evidence" value="ECO:0007669"/>
    <property type="project" value="TreeGrafter"/>
</dbReference>
<feature type="chain" id="PRO_5019412688" description="Vacuolar protein sorting/targeting protein 10" evidence="17">
    <location>
        <begin position="26"/>
        <end position="1612"/>
    </location>
</feature>
<dbReference type="SUPFAM" id="SSF53474">
    <property type="entry name" value="alpha/beta-Hydrolases"/>
    <property type="match status" value="1"/>
</dbReference>
<dbReference type="FunFam" id="2.10.70.80:FF:000001">
    <property type="entry name" value="Sortilin-related VPS10 domain-containing receptor 1"/>
    <property type="match status" value="1"/>
</dbReference>
<protein>
    <recommendedName>
        <fullName evidence="2">Vacuolar protein sorting/targeting protein 10</fullName>
    </recommendedName>
    <alternativeName>
        <fullName evidence="13">Carboxypeptidase Y receptor</fullName>
    </alternativeName>
    <alternativeName>
        <fullName evidence="12 14">Sortilin VPS10</fullName>
    </alternativeName>
</protein>
<evidence type="ECO:0000256" key="4">
    <source>
        <dbReference type="ARBA" id="ARBA00022729"/>
    </source>
</evidence>
<dbReference type="CDD" id="cd00519">
    <property type="entry name" value="Lipase_3"/>
    <property type="match status" value="1"/>
</dbReference>
<dbReference type="SMART" id="SM00602">
    <property type="entry name" value="VPS10"/>
    <property type="match status" value="2"/>
</dbReference>
<feature type="domain" description="VPS10" evidence="18">
    <location>
        <begin position="871"/>
        <end position="1504"/>
    </location>
</feature>
<dbReference type="Gene3D" id="2.10.70.80">
    <property type="match status" value="2"/>
</dbReference>
<evidence type="ECO:0000256" key="11">
    <source>
        <dbReference type="ARBA" id="ARBA00025569"/>
    </source>
</evidence>
<dbReference type="GO" id="GO:0006895">
    <property type="term" value="P:Golgi to endosome transport"/>
    <property type="evidence" value="ECO:0007669"/>
    <property type="project" value="TreeGrafter"/>
</dbReference>
<dbReference type="EMBL" id="NHTK01001307">
    <property type="protein sequence ID" value="PPR00528.1"/>
    <property type="molecule type" value="Genomic_DNA"/>
</dbReference>
<gene>
    <name evidence="19" type="ORF">CVT24_005502</name>
</gene>
<evidence type="ECO:0000256" key="1">
    <source>
        <dbReference type="ARBA" id="ARBA00004198"/>
    </source>
</evidence>
<dbReference type="InParanoid" id="A0A409YBZ7"/>
<evidence type="ECO:0000256" key="10">
    <source>
        <dbReference type="ARBA" id="ARBA00023180"/>
    </source>
</evidence>
<dbReference type="InterPro" id="IPR050310">
    <property type="entry name" value="VPS10-sortilin"/>
</dbReference>
<comment type="subcellular location">
    <subcellularLocation>
        <location evidence="1">Golgi apparatus</location>
        <location evidence="1">trans-Golgi network membrane</location>
    </subcellularLocation>
    <subcellularLocation>
        <location evidence="15">Prevacuolar compartment membrane</location>
    </subcellularLocation>
</comment>
<keyword evidence="3 16" id="KW-0812">Transmembrane</keyword>
<evidence type="ECO:0000313" key="20">
    <source>
        <dbReference type="Proteomes" id="UP000284842"/>
    </source>
</evidence>
<keyword evidence="6 16" id="KW-1133">Transmembrane helix</keyword>
<dbReference type="InterPro" id="IPR002921">
    <property type="entry name" value="Fungal_lipase-type"/>
</dbReference>
<dbReference type="FunCoup" id="A0A409YBZ7">
    <property type="interactions" value="110"/>
</dbReference>
<evidence type="ECO:0000256" key="2">
    <source>
        <dbReference type="ARBA" id="ARBA00015369"/>
    </source>
</evidence>
<proteinExistence type="predicted"/>
<sequence>MMFSKVSSLRLSTLYAWALLASVVAMPLEAEIAAELAASNIPAPLYTSLTWYFQYASSAYSTTGCAKPNGQTLVADIEDTRTDTQGYIARDDVKKEIVIAFRGSTSVADFIIDANTLLVPFTSPGVTAPANVRVHKGFLTAWNSVAPTVINTVKAQLQGRKGYSIVTTGHSLGGLAAAQSEPTHAVSSFNSLPARLFLFDDTEVAVFHDSQDGNVYMSFDEGKSWGLADGIPKGEAMMFVEHPTDNRHAFVLTDGTKHYRTADRGRTWHPFEVPLSPASVSRPLSFHSDPKKQGYILYQGTRCERHGWAESCRDEASILPGDVELLMEDTSRCQFAHSSKDFQHDADPDLIYCVAFDTSSPMGGHSLASSKLYSSTNFFKGKERHVEDLGIGKNARGVIAFAIVSKFAVVAMKDVSHRNGEMMLYVSLDAKTWAKAHFPHASSAKLRENAYTMLESTTHSLAVDVVLKEGSTIGTLFVSNSNGTYFVESLRDTNRNGRGYVDYERLYGLEGIGLVNVVANAQDVGGRDAKKRLRTLLTFDDGRTWTPVKAPREDVDGKRISCDVEDLEKCSLHFHSVTSPHNFGRVFSSPAPGFVMGVGSIGESLEQYTDSDTFLSTDAGVTWRMVAKGAHKYEFGDSGSILIAVDDEDPTDEVKYSLDLGRNWKTYNFGVRLRARALTTLPDSTSQKFILLGSVSKNDQKDKYKNVVTVFLDFAKTRGKKCSDSDYEKWYARPPKAQCIMGHKQWYKRRKPDANCYVGEKFTDPVVHEDPCECTDADYECDYNFIRNGDKCVPAGPEPIPAGVCSRPDLTYEGSSGFRKIPGNTCRGGLEKDKKVEKKCSQAQPAEGNVIHQTHNFHAKVVQHAYFAESKTILVLLSDYTIWQSSNEGYTWNQPVPDQKFIFFVHHKYTRDRAYLLTNDKQYWYTTDTGRTWIPANGPAPPSQLGAQVLHFHPNSDYIIWAGDAECEGFSDKCRATAFYSVDNGRRWTTIDSYVRNCAFAVDHKIDADPTEIICESYVERKGNQETFGTRRVPLELIVGGNFYERKRKMFDSIAGFAKFSEYLVVAEVLPNKDSMELQVSLDGQNFATGKFPPSLKPDSHGYTVLESSTKSLFIHMTTTEPGKAPWGVIMKSNSNGTYFGTSIDNVNRNENGYIDFEKMIGLDGIALINVVSNTRAAAVSGRKELQSRITHNDGGTWNELNPPKLDSNGEPYECKGTKCALHVHGYTERRDPRATYSSPSVVGLLMAVGNVGETLAPYKESDTFLSRDGGFTWSEVHKDAHLWEFGDSGSILIMANDEEPTTHVLYSTNEGLQWNEYKFTDDPMRVWSIVTVSTDTSRRFILFGEYPRKSETIAVHIDFSALTSRMCEINIEDPGKDDFELWSPSEERQEMCLFGRRTLYHRRVRDVNCVVGEREKVADKIVENCQCTKADFECDFNHVRNSAGECELVPGTEPLPADVSEQCKNGEEYWYERTAYRVIPYSSCVDGYRLDRGTEHRCPGLGHRSVLFWLFMLFIPFGFTALVAYYYYRRSGIARGNIRLAGDTYSPFGRSSHGGVLDTLASVPWFLIGLAGIAYESVAAWLDTHVFRSRRGYRNVPIDEDAQILRFEDDE</sequence>
<organism evidence="19 20">
    <name type="scientific">Panaeolus cyanescens</name>
    <dbReference type="NCBI Taxonomy" id="181874"/>
    <lineage>
        <taxon>Eukaryota</taxon>
        <taxon>Fungi</taxon>
        <taxon>Dikarya</taxon>
        <taxon>Basidiomycota</taxon>
        <taxon>Agaricomycotina</taxon>
        <taxon>Agaricomycetes</taxon>
        <taxon>Agaricomycetidae</taxon>
        <taxon>Agaricales</taxon>
        <taxon>Agaricineae</taxon>
        <taxon>Galeropsidaceae</taxon>
        <taxon>Panaeolus</taxon>
    </lineage>
</organism>
<keyword evidence="7" id="KW-0333">Golgi apparatus</keyword>
<evidence type="ECO:0000256" key="9">
    <source>
        <dbReference type="ARBA" id="ARBA00023170"/>
    </source>
</evidence>
<comment type="caution">
    <text evidence="19">The sequence shown here is derived from an EMBL/GenBank/DDBJ whole genome shotgun (WGS) entry which is preliminary data.</text>
</comment>
<dbReference type="STRING" id="181874.A0A409YBZ7"/>
<keyword evidence="10" id="KW-0325">Glycoprotein</keyword>
<dbReference type="InterPro" id="IPR015943">
    <property type="entry name" value="WD40/YVTN_repeat-like_dom_sf"/>
</dbReference>
<evidence type="ECO:0000259" key="18">
    <source>
        <dbReference type="SMART" id="SM00602"/>
    </source>
</evidence>
<dbReference type="Pfam" id="PF15901">
    <property type="entry name" value="Sortilin_C"/>
    <property type="match status" value="2"/>
</dbReference>
<dbReference type="OrthoDB" id="443634at2759"/>